<reference evidence="1" key="1">
    <citation type="submission" date="2013-10" db="EMBL/GenBank/DDBJ databases">
        <title>Genomic analysis of the causative agents of coccidiosis in chickens.</title>
        <authorList>
            <person name="Reid A.J."/>
            <person name="Blake D."/>
            <person name="Billington K."/>
            <person name="Browne H."/>
            <person name="Dunn M."/>
            <person name="Hung S."/>
            <person name="Kawahara F."/>
            <person name="Miranda-Saavedra D."/>
            <person name="Mourier T."/>
            <person name="Nagra H."/>
            <person name="Otto T.D."/>
            <person name="Rawlings N."/>
            <person name="Sanchez A."/>
            <person name="Sanders M."/>
            <person name="Subramaniam C."/>
            <person name="Tay Y."/>
            <person name="Dear P."/>
            <person name="Doerig C."/>
            <person name="Gruber A."/>
            <person name="Parkinson J."/>
            <person name="Shirley M."/>
            <person name="Wan K.L."/>
            <person name="Berriman M."/>
            <person name="Tomley F."/>
            <person name="Pain A."/>
        </authorList>
    </citation>
    <scope>NUCLEOTIDE SEQUENCE [LARGE SCALE GENOMIC DNA]</scope>
    <source>
        <strain evidence="1">Houghton</strain>
    </source>
</reference>
<protein>
    <submittedName>
        <fullName evidence="1">Uncharacterized protein</fullName>
    </submittedName>
</protein>
<organism evidence="1 2">
    <name type="scientific">Eimeria praecox</name>
    <dbReference type="NCBI Taxonomy" id="51316"/>
    <lineage>
        <taxon>Eukaryota</taxon>
        <taxon>Sar</taxon>
        <taxon>Alveolata</taxon>
        <taxon>Apicomplexa</taxon>
        <taxon>Conoidasida</taxon>
        <taxon>Coccidia</taxon>
        <taxon>Eucoccidiorida</taxon>
        <taxon>Eimeriorina</taxon>
        <taxon>Eimeriidae</taxon>
        <taxon>Eimeria</taxon>
    </lineage>
</organism>
<gene>
    <name evidence="1" type="ORF">EPH_0031210</name>
</gene>
<dbReference type="VEuPathDB" id="ToxoDB:EPH_0031210"/>
<sequence>MGGMSMGSEIASDLKMVRQGVLDSSFTSSCRLWREAGDVLAKQKRLTPVWVWVSIEGAVALRLYLRRQEL</sequence>
<dbReference type="EMBL" id="HG689776">
    <property type="protein sequence ID" value="CDI74126.1"/>
    <property type="molecule type" value="Genomic_DNA"/>
</dbReference>
<name>U6G1I7_9EIME</name>
<proteinExistence type="predicted"/>
<dbReference type="Proteomes" id="UP000018201">
    <property type="component" value="Unassembled WGS sequence"/>
</dbReference>
<dbReference type="AlphaFoldDB" id="U6G1I7"/>
<reference evidence="1" key="2">
    <citation type="submission" date="2013-10" db="EMBL/GenBank/DDBJ databases">
        <authorList>
            <person name="Aslett M."/>
        </authorList>
    </citation>
    <scope>NUCLEOTIDE SEQUENCE [LARGE SCALE GENOMIC DNA]</scope>
    <source>
        <strain evidence="1">Houghton</strain>
    </source>
</reference>
<evidence type="ECO:0000313" key="2">
    <source>
        <dbReference type="Proteomes" id="UP000018201"/>
    </source>
</evidence>
<accession>U6G1I7</accession>
<keyword evidence="2" id="KW-1185">Reference proteome</keyword>
<evidence type="ECO:0000313" key="1">
    <source>
        <dbReference type="EMBL" id="CDI74126.1"/>
    </source>
</evidence>